<dbReference type="EMBL" id="SNRW01021138">
    <property type="protein sequence ID" value="KAA6364859.1"/>
    <property type="molecule type" value="Genomic_DNA"/>
</dbReference>
<dbReference type="AlphaFoldDB" id="A0A5J4U3E8"/>
<reference evidence="2 3" key="1">
    <citation type="submission" date="2019-03" db="EMBL/GenBank/DDBJ databases">
        <title>Single cell metagenomics reveals metabolic interactions within the superorganism composed of flagellate Streblomastix strix and complex community of Bacteroidetes bacteria on its surface.</title>
        <authorList>
            <person name="Treitli S.C."/>
            <person name="Kolisko M."/>
            <person name="Husnik F."/>
            <person name="Keeling P."/>
            <person name="Hampl V."/>
        </authorList>
    </citation>
    <scope>NUCLEOTIDE SEQUENCE [LARGE SCALE GENOMIC DNA]</scope>
    <source>
        <strain evidence="2">ST1C</strain>
    </source>
</reference>
<evidence type="ECO:0000313" key="3">
    <source>
        <dbReference type="Proteomes" id="UP000324800"/>
    </source>
</evidence>
<protein>
    <submittedName>
        <fullName evidence="2">Uncharacterized protein</fullName>
    </submittedName>
</protein>
<evidence type="ECO:0000256" key="1">
    <source>
        <dbReference type="SAM" id="Coils"/>
    </source>
</evidence>
<dbReference type="InterPro" id="IPR011989">
    <property type="entry name" value="ARM-like"/>
</dbReference>
<dbReference type="Proteomes" id="UP000324800">
    <property type="component" value="Unassembled WGS sequence"/>
</dbReference>
<name>A0A5J4U3E8_9EUKA</name>
<proteinExistence type="predicted"/>
<comment type="caution">
    <text evidence="2">The sequence shown here is derived from an EMBL/GenBank/DDBJ whole genome shotgun (WGS) entry which is preliminary data.</text>
</comment>
<feature type="non-terminal residue" evidence="2">
    <location>
        <position position="327"/>
    </location>
</feature>
<dbReference type="SUPFAM" id="SSF48371">
    <property type="entry name" value="ARM repeat"/>
    <property type="match status" value="1"/>
</dbReference>
<dbReference type="Gene3D" id="1.25.10.10">
    <property type="entry name" value="Leucine-rich Repeat Variant"/>
    <property type="match status" value="1"/>
</dbReference>
<feature type="coiled-coil region" evidence="1">
    <location>
        <begin position="232"/>
        <end position="273"/>
    </location>
</feature>
<keyword evidence="1" id="KW-0175">Coiled coil</keyword>
<dbReference type="InterPro" id="IPR016024">
    <property type="entry name" value="ARM-type_fold"/>
</dbReference>
<gene>
    <name evidence="2" type="ORF">EZS28_039614</name>
</gene>
<accession>A0A5J4U3E8</accession>
<organism evidence="2 3">
    <name type="scientific">Streblomastix strix</name>
    <dbReference type="NCBI Taxonomy" id="222440"/>
    <lineage>
        <taxon>Eukaryota</taxon>
        <taxon>Metamonada</taxon>
        <taxon>Preaxostyla</taxon>
        <taxon>Oxymonadida</taxon>
        <taxon>Streblomastigidae</taxon>
        <taxon>Streblomastix</taxon>
    </lineage>
</organism>
<evidence type="ECO:0000313" key="2">
    <source>
        <dbReference type="EMBL" id="KAA6364859.1"/>
    </source>
</evidence>
<sequence length="327" mass="37303">MSHFQTIIPRLIEDLQQPNSNLHVPALRQILNIVLDQTGSKELILQHQFIQVLNKFIVFVNESKEYALSAMILNAISINNETVDKIVLAGAATEPLIRMIHSQDEQISKAGSKSLVELIEENSEIRKSLLTTGLLQIVQHAFPCKNIDRPKQPSSLSSESLQKDTILPDHIRNNLLDLLLKLAGSAEDLQPLSILIPIIERIKTDGEPEFKNKAKRILTMIAGEEISSLSDTKEKDEKIYQLEQENKKLKDTISNEKKEKEMYIQRAKDSNNQIMKQQEDKKGKETSEEIQILKESNKCKNKKCAELSLENTKLKNEIDNIKLYYPQ</sequence>